<dbReference type="AlphaFoldDB" id="A0A4R1HNS7"/>
<name>A0A4R1HNS7_PSEEN</name>
<evidence type="ECO:0000313" key="1">
    <source>
        <dbReference type="EMBL" id="TCK22773.1"/>
    </source>
</evidence>
<dbReference type="Proteomes" id="UP000295560">
    <property type="component" value="Unassembled WGS sequence"/>
</dbReference>
<protein>
    <submittedName>
        <fullName evidence="1">Uncharacterized protein</fullName>
    </submittedName>
</protein>
<dbReference type="EMBL" id="SMFZ01000002">
    <property type="protein sequence ID" value="TCK22773.1"/>
    <property type="molecule type" value="Genomic_DNA"/>
</dbReference>
<evidence type="ECO:0000313" key="2">
    <source>
        <dbReference type="Proteomes" id="UP000295560"/>
    </source>
</evidence>
<organism evidence="1 2">
    <name type="scientific">Pseudonocardia endophytica</name>
    <dbReference type="NCBI Taxonomy" id="401976"/>
    <lineage>
        <taxon>Bacteria</taxon>
        <taxon>Bacillati</taxon>
        <taxon>Actinomycetota</taxon>
        <taxon>Actinomycetes</taxon>
        <taxon>Pseudonocardiales</taxon>
        <taxon>Pseudonocardiaceae</taxon>
        <taxon>Pseudonocardia</taxon>
    </lineage>
</organism>
<reference evidence="1 2" key="1">
    <citation type="submission" date="2019-03" db="EMBL/GenBank/DDBJ databases">
        <title>Sequencing the genomes of 1000 actinobacteria strains.</title>
        <authorList>
            <person name="Klenk H.-P."/>
        </authorList>
    </citation>
    <scope>NUCLEOTIDE SEQUENCE [LARGE SCALE GENOMIC DNA]</scope>
    <source>
        <strain evidence="1 2">DSM 44969</strain>
    </source>
</reference>
<comment type="caution">
    <text evidence="1">The sequence shown here is derived from an EMBL/GenBank/DDBJ whole genome shotgun (WGS) entry which is preliminary data.</text>
</comment>
<sequence>MTLSNSADVTNSQTDGSGIDPGLAAIIQATEQEQPGPQWINLLAGPWLVQGRPVSAAAFVDGTRDSLFNSVWNTPDARRFRGSDAEKRQIILQDLQPAMGVVEQSAHVAAAVLHLVDVTIVTATGPSLHPPVIRIKANSVDAWWVTDFEVKQPKGGGGIGVGFSF</sequence>
<keyword evidence="2" id="KW-1185">Reference proteome</keyword>
<proteinExistence type="predicted"/>
<gene>
    <name evidence="1" type="ORF">EV378_6782</name>
</gene>
<dbReference type="RefSeq" id="WP_132431860.1">
    <property type="nucleotide sequence ID" value="NZ_SMFZ01000002.1"/>
</dbReference>
<accession>A0A4R1HNS7</accession>